<dbReference type="InterPro" id="IPR037053">
    <property type="entry name" value="Phage_tail_collar_dom_sf"/>
</dbReference>
<organism evidence="4 5">
    <name type="scientific">Hahella chejuensis (strain KCTC 2396)</name>
    <dbReference type="NCBI Taxonomy" id="349521"/>
    <lineage>
        <taxon>Bacteria</taxon>
        <taxon>Pseudomonadati</taxon>
        <taxon>Pseudomonadota</taxon>
        <taxon>Gammaproteobacteria</taxon>
        <taxon>Oceanospirillales</taxon>
        <taxon>Hahellaceae</taxon>
        <taxon>Hahella</taxon>
    </lineage>
</organism>
<dbReference type="RefSeq" id="WP_011399754.1">
    <property type="nucleotide sequence ID" value="NC_007645.1"/>
</dbReference>
<dbReference type="Proteomes" id="UP000000238">
    <property type="component" value="Chromosome"/>
</dbReference>
<dbReference type="STRING" id="349521.HCH_10025"/>
<dbReference type="EMBL" id="DQ266254">
    <property type="protein sequence ID" value="ABB69094.1"/>
    <property type="molecule type" value="Genomic_DNA"/>
</dbReference>
<evidence type="ECO:0000259" key="2">
    <source>
        <dbReference type="Pfam" id="PF07484"/>
    </source>
</evidence>
<proteinExistence type="predicted"/>
<reference evidence="4 5" key="1">
    <citation type="journal article" date="2005" name="Nucleic Acids Res.">
        <title>Genomic blueprint of Hahella chejuensis, a marine microbe producing an algicidal agent.</title>
        <authorList>
            <person name="Jeong H."/>
            <person name="Yim J.H."/>
            <person name="Lee C."/>
            <person name="Choi S.-H."/>
            <person name="Park Y.K."/>
            <person name="Yoon S.H."/>
            <person name="Hur C.-G."/>
            <person name="Kang H.-Y."/>
            <person name="Kim D."/>
            <person name="Lee H.H."/>
            <person name="Park K.H."/>
            <person name="Park S.-H."/>
            <person name="Park H.-S."/>
            <person name="Lee H.K."/>
            <person name="Oh T.K."/>
            <person name="Kim J.F."/>
        </authorList>
    </citation>
    <scope>NUCLEOTIDE SEQUENCE [LARGE SCALE GENOMIC DNA]</scope>
    <source>
        <strain evidence="4 5">KCTC 2396</strain>
    </source>
</reference>
<evidence type="ECO:0000313" key="3">
    <source>
        <dbReference type="EMBL" id="ABB69094.1"/>
    </source>
</evidence>
<evidence type="ECO:0000313" key="5">
    <source>
        <dbReference type="Proteomes" id="UP000000238"/>
    </source>
</evidence>
<dbReference type="Pfam" id="PF07484">
    <property type="entry name" value="Collar"/>
    <property type="match status" value="1"/>
</dbReference>
<feature type="domain" description="Phage tail collar" evidence="2">
    <location>
        <begin position="8"/>
        <end position="63"/>
    </location>
</feature>
<dbReference type="Gene3D" id="3.90.1340.10">
    <property type="entry name" value="Phage tail collar domain"/>
    <property type="match status" value="1"/>
</dbReference>
<name>Q2S9H8_HAHCH</name>
<sequence length="176" mass="18913">MSEPFIAEVRIFSFDFPPASWAYCDGQLYAIGQNPALFSLIGTLYGGDGRTTMGLPNLQCRSPLHAGTGLGLTPRPLSSLGGTPYTVLDEIQIPPHTHALKAVASRGTTPEPQNQLFAYQGGDPQPDYKQSPLGDLVPMHPQMLANTGNSGALDNRQPFLTLSFCIALDGIYPPRN</sequence>
<evidence type="ECO:0000256" key="1">
    <source>
        <dbReference type="SAM" id="MobiDB-lite"/>
    </source>
</evidence>
<dbReference type="eggNOG" id="COG4675">
    <property type="taxonomic scope" value="Bacteria"/>
</dbReference>
<evidence type="ECO:0000313" key="4">
    <source>
        <dbReference type="EMBL" id="ABC32696.1"/>
    </source>
</evidence>
<dbReference type="AlphaFoldDB" id="Q2S9H8"/>
<feature type="region of interest" description="Disordered" evidence="1">
    <location>
        <begin position="105"/>
        <end position="129"/>
    </location>
</feature>
<dbReference type="HOGENOM" id="CLU_087872_1_1_6"/>
<dbReference type="SUPFAM" id="SSF88874">
    <property type="entry name" value="Receptor-binding domain of short tail fibre protein gp12"/>
    <property type="match status" value="1"/>
</dbReference>
<reference evidence="3" key="2">
    <citation type="submission" date="2005-10" db="EMBL/GenBank/DDBJ databases">
        <title>Hahella chejuensis KCTC 2396 prodigiosin biosynthesis gene cluster.</title>
        <authorList>
            <person name="Kim J.F."/>
            <person name="Jeong H."/>
            <person name="Park Y."/>
            <person name="Kim D."/>
        </authorList>
    </citation>
    <scope>NUCLEOTIDE SEQUENCE</scope>
    <source>
        <strain evidence="3">KCTC 2396</strain>
    </source>
</reference>
<dbReference type="OrthoDB" id="9810174at2"/>
<dbReference type="KEGG" id="hch:HCH_10025"/>
<protein>
    <submittedName>
        <fullName evidence="4">Microcystin-dependent protein</fullName>
    </submittedName>
</protein>
<keyword evidence="5" id="KW-1185">Reference proteome</keyword>
<accession>Q2S9H8</accession>
<dbReference type="InterPro" id="IPR011083">
    <property type="entry name" value="Phage_tail_collar_dom"/>
</dbReference>
<gene>
    <name evidence="4" type="ordered locus">HCH_10025</name>
</gene>
<dbReference type="EMBL" id="CP000155">
    <property type="protein sequence ID" value="ABC32696.1"/>
    <property type="molecule type" value="Genomic_DNA"/>
</dbReference>
<feature type="compositionally biased region" description="Polar residues" evidence="1">
    <location>
        <begin position="106"/>
        <end position="117"/>
    </location>
</feature>